<comment type="subcellular location">
    <subcellularLocation>
        <location evidence="3">Secreted</location>
    </subcellularLocation>
</comment>
<comment type="catalytic activity">
    <reaction evidence="1">
        <text>a 1,2-diacyl-sn-glycero-3-phosphocholine + H2O = a 1,2-diacyl-sn-glycero-3-phosphate + choline + H(+)</text>
        <dbReference type="Rhea" id="RHEA:14445"/>
        <dbReference type="ChEBI" id="CHEBI:15354"/>
        <dbReference type="ChEBI" id="CHEBI:15377"/>
        <dbReference type="ChEBI" id="CHEBI:15378"/>
        <dbReference type="ChEBI" id="CHEBI:57643"/>
        <dbReference type="ChEBI" id="CHEBI:58608"/>
        <dbReference type="EC" id="3.1.4.4"/>
    </reaction>
</comment>
<feature type="region of interest" description="Disordered" evidence="10">
    <location>
        <begin position="529"/>
        <end position="561"/>
    </location>
</feature>
<dbReference type="Gene3D" id="3.30.870.10">
    <property type="entry name" value="Endonuclease Chain A"/>
    <property type="match status" value="2"/>
</dbReference>
<dbReference type="Pfam" id="PF13091">
    <property type="entry name" value="PLDc_2"/>
    <property type="match status" value="1"/>
</dbReference>
<dbReference type="Proteomes" id="UP000605848">
    <property type="component" value="Unassembled WGS sequence"/>
</dbReference>
<reference evidence="12" key="1">
    <citation type="submission" date="2021-01" db="EMBL/GenBank/DDBJ databases">
        <title>Microvirga sp.</title>
        <authorList>
            <person name="Kim M.K."/>
        </authorList>
    </citation>
    <scope>NUCLEOTIDE SEQUENCE</scope>
    <source>
        <strain evidence="12">5420S-16</strain>
    </source>
</reference>
<evidence type="ECO:0000313" key="13">
    <source>
        <dbReference type="Proteomes" id="UP000605848"/>
    </source>
</evidence>
<feature type="domain" description="PLD phosphodiesterase" evidence="11">
    <location>
        <begin position="430"/>
        <end position="457"/>
    </location>
</feature>
<dbReference type="InterPro" id="IPR025202">
    <property type="entry name" value="PLD-like_dom"/>
</dbReference>
<evidence type="ECO:0000256" key="2">
    <source>
        <dbReference type="ARBA" id="ARBA00003145"/>
    </source>
</evidence>
<sequence>MRVRIQSNTLVHQFRGFILRCAGRAEAAGKSGGQRFDGALFPPGTLAAVPSCQDIPVRVLVGVQLLEETTSSQAAGAAHEAARLPAGPILMPGRNCWRVAEARRAAVLVDGASYFAALEASLRQARRSIHIVGWDFDGSIRLRPDVGAEESPPLGPLLRALVEERPELEVRILVWSVAVVHAPGAPGPLIFGADWQDHPRLQVKLDTHHPVYAAHHQKIVCIDDSLAFVGGMDLTVERWDTSRHACDDPVRLKEDGGIYEPVHDLQMAVDGEAAGSVAAVWYERWKFATGEELTSAASAGTDPWPTGLVPEFTNVPVAIARTYPAWGDQPAAHEAAALTLDALSAARKTIYIEAQYMTAPQIGDVLERRLADPEGPEIVVIQTHESHGWAEELVMGTNRDRLIRRLRKCDRHNRLRVYYPVIPNGTGGECQVLIHAKLIIVDDVFLRIGSSNLNNRSIGLDSECDLAIEATTDETRRTIARLRDRLLAEHLDTLPDVFARSLEAENGSLIRAVERLNRGERGLRVFGAMSDDGPDAPAPGTSLLDPLEPFEPMSLFRRRKA</sequence>
<dbReference type="EMBL" id="JAEQMY010000013">
    <property type="protein sequence ID" value="MBL0404558.1"/>
    <property type="molecule type" value="Genomic_DNA"/>
</dbReference>
<dbReference type="PANTHER" id="PTHR18896">
    <property type="entry name" value="PHOSPHOLIPASE D"/>
    <property type="match status" value="1"/>
</dbReference>
<evidence type="ECO:0000256" key="4">
    <source>
        <dbReference type="ARBA" id="ARBA00018392"/>
    </source>
</evidence>
<comment type="function">
    <text evidence="2">Could be a virulence factor.</text>
</comment>
<keyword evidence="5" id="KW-0964">Secreted</keyword>
<protein>
    <recommendedName>
        <fullName evidence="4">Phospholipase D</fullName>
    </recommendedName>
    <alternativeName>
        <fullName evidence="9">Choline phosphatase</fullName>
    </alternativeName>
</protein>
<evidence type="ECO:0000256" key="3">
    <source>
        <dbReference type="ARBA" id="ARBA00004613"/>
    </source>
</evidence>
<evidence type="ECO:0000256" key="9">
    <source>
        <dbReference type="ARBA" id="ARBA00029594"/>
    </source>
</evidence>
<evidence type="ECO:0000256" key="5">
    <source>
        <dbReference type="ARBA" id="ARBA00022525"/>
    </source>
</evidence>
<name>A0A936ZHB4_9HYPH</name>
<gene>
    <name evidence="12" type="ORF">JKG68_11325</name>
</gene>
<dbReference type="Pfam" id="PF00614">
    <property type="entry name" value="PLDc"/>
    <property type="match status" value="1"/>
</dbReference>
<accession>A0A936ZHB4</accession>
<keyword evidence="13" id="KW-1185">Reference proteome</keyword>
<proteinExistence type="predicted"/>
<dbReference type="InterPro" id="IPR001736">
    <property type="entry name" value="PLipase_D/transphosphatidylase"/>
</dbReference>
<dbReference type="CDD" id="cd09140">
    <property type="entry name" value="PLDc_vPLD1_2_like_bac_1"/>
    <property type="match status" value="1"/>
</dbReference>
<evidence type="ECO:0000256" key="1">
    <source>
        <dbReference type="ARBA" id="ARBA00000798"/>
    </source>
</evidence>
<dbReference type="GO" id="GO:0004630">
    <property type="term" value="F:phospholipase D activity"/>
    <property type="evidence" value="ECO:0007669"/>
    <property type="project" value="UniProtKB-EC"/>
</dbReference>
<dbReference type="SUPFAM" id="SSF56024">
    <property type="entry name" value="Phospholipase D/nuclease"/>
    <property type="match status" value="2"/>
</dbReference>
<dbReference type="InterPro" id="IPR015679">
    <property type="entry name" value="PLipase_D_fam"/>
</dbReference>
<keyword evidence="8" id="KW-0443">Lipid metabolism</keyword>
<dbReference type="AlphaFoldDB" id="A0A936ZHB4"/>
<feature type="domain" description="PLD phosphodiesterase" evidence="11">
    <location>
        <begin position="211"/>
        <end position="238"/>
    </location>
</feature>
<dbReference type="CDD" id="cd09143">
    <property type="entry name" value="PLDc_vPLD1_2_like_bac_2"/>
    <property type="match status" value="1"/>
</dbReference>
<evidence type="ECO:0000313" key="12">
    <source>
        <dbReference type="EMBL" id="MBL0404558.1"/>
    </source>
</evidence>
<evidence type="ECO:0000256" key="6">
    <source>
        <dbReference type="ARBA" id="ARBA00022737"/>
    </source>
</evidence>
<dbReference type="GO" id="GO:0009395">
    <property type="term" value="P:phospholipid catabolic process"/>
    <property type="evidence" value="ECO:0007669"/>
    <property type="project" value="TreeGrafter"/>
</dbReference>
<evidence type="ECO:0000256" key="7">
    <source>
        <dbReference type="ARBA" id="ARBA00022801"/>
    </source>
</evidence>
<dbReference type="PANTHER" id="PTHR18896:SF76">
    <property type="entry name" value="PHOSPHOLIPASE"/>
    <property type="match status" value="1"/>
</dbReference>
<dbReference type="GO" id="GO:0005576">
    <property type="term" value="C:extracellular region"/>
    <property type="evidence" value="ECO:0007669"/>
    <property type="project" value="UniProtKB-SubCell"/>
</dbReference>
<dbReference type="SMART" id="SM00155">
    <property type="entry name" value="PLDc"/>
    <property type="match status" value="2"/>
</dbReference>
<evidence type="ECO:0000256" key="10">
    <source>
        <dbReference type="SAM" id="MobiDB-lite"/>
    </source>
</evidence>
<comment type="caution">
    <text evidence="12">The sequence shown here is derived from an EMBL/GenBank/DDBJ whole genome shotgun (WGS) entry which is preliminary data.</text>
</comment>
<dbReference type="PROSITE" id="PS50035">
    <property type="entry name" value="PLD"/>
    <property type="match status" value="2"/>
</dbReference>
<evidence type="ECO:0000259" key="11">
    <source>
        <dbReference type="PROSITE" id="PS50035"/>
    </source>
</evidence>
<evidence type="ECO:0000256" key="8">
    <source>
        <dbReference type="ARBA" id="ARBA00023098"/>
    </source>
</evidence>
<keyword evidence="6" id="KW-0677">Repeat</keyword>
<keyword evidence="7" id="KW-0378">Hydrolase</keyword>
<organism evidence="12 13">
    <name type="scientific">Microvirga aerilata</name>
    <dbReference type="NCBI Taxonomy" id="670292"/>
    <lineage>
        <taxon>Bacteria</taxon>
        <taxon>Pseudomonadati</taxon>
        <taxon>Pseudomonadota</taxon>
        <taxon>Alphaproteobacteria</taxon>
        <taxon>Hyphomicrobiales</taxon>
        <taxon>Methylobacteriaceae</taxon>
        <taxon>Microvirga</taxon>
    </lineage>
</organism>